<dbReference type="InterPro" id="IPR021610">
    <property type="entry name" value="DUF3228"/>
</dbReference>
<dbReference type="OrthoDB" id="415460at2759"/>
<protein>
    <submittedName>
        <fullName evidence="1">Uncharacterized protein</fullName>
    </submittedName>
</protein>
<keyword evidence="2" id="KW-1185">Reference proteome</keyword>
<dbReference type="PANTHER" id="PTHR38666:SF2">
    <property type="entry name" value="FLAGELLAR ASSOCIATED PROTEIN"/>
    <property type="match status" value="1"/>
</dbReference>
<dbReference type="OMA" id="VHRNWTS"/>
<evidence type="ECO:0000313" key="2">
    <source>
        <dbReference type="Proteomes" id="UP000751190"/>
    </source>
</evidence>
<name>A0A8J5XV27_DIALT</name>
<organism evidence="1 2">
    <name type="scientific">Diacronema lutheri</name>
    <name type="common">Unicellular marine alga</name>
    <name type="synonym">Monochrysis lutheri</name>
    <dbReference type="NCBI Taxonomy" id="2081491"/>
    <lineage>
        <taxon>Eukaryota</taxon>
        <taxon>Haptista</taxon>
        <taxon>Haptophyta</taxon>
        <taxon>Pavlovophyceae</taxon>
        <taxon>Pavlovales</taxon>
        <taxon>Pavlovaceae</taxon>
        <taxon>Diacronema</taxon>
    </lineage>
</organism>
<proteinExistence type="predicted"/>
<dbReference type="Pfam" id="PF11539">
    <property type="entry name" value="DUF3228"/>
    <property type="match status" value="1"/>
</dbReference>
<sequence>MRTRALLHVLAASPLSSQLRSLAMSATTPALVVDPFCFRQFDDGEYAGTRIAMGKDEFAARANAHLAAHPGCLVEGYAPFCKHIFMENCVGATLPYVALTSELEPLVRSAYEARNDKELPVLARWIPASAVAPKVAKYLDLILYSREQLRKEAAAMGEPDHDDAPWGIISVKAQDEPTEILMNPITMMRNALGVEHGGSGVAIDRDKYSASVAFWQKHVVLR</sequence>
<comment type="caution">
    <text evidence="1">The sequence shown here is derived from an EMBL/GenBank/DDBJ whole genome shotgun (WGS) entry which is preliminary data.</text>
</comment>
<dbReference type="Gene3D" id="3.30.2310.50">
    <property type="entry name" value="Protein of unknown function (DUF3228), domain 1"/>
    <property type="match status" value="2"/>
</dbReference>
<evidence type="ECO:0000313" key="1">
    <source>
        <dbReference type="EMBL" id="KAG8468932.1"/>
    </source>
</evidence>
<dbReference type="Proteomes" id="UP000751190">
    <property type="component" value="Unassembled WGS sequence"/>
</dbReference>
<dbReference type="PANTHER" id="PTHR38666">
    <property type="match status" value="1"/>
</dbReference>
<gene>
    <name evidence="1" type="ORF">KFE25_007450</name>
</gene>
<dbReference type="AlphaFoldDB" id="A0A8J5XV27"/>
<dbReference type="EMBL" id="JAGTXO010000003">
    <property type="protein sequence ID" value="KAG8468932.1"/>
    <property type="molecule type" value="Genomic_DNA"/>
</dbReference>
<accession>A0A8J5XV27</accession>
<reference evidence="1" key="1">
    <citation type="submission" date="2021-05" db="EMBL/GenBank/DDBJ databases">
        <title>The genome of the haptophyte Pavlova lutheri (Diacronema luteri, Pavlovales) - a model for lipid biosynthesis in eukaryotic algae.</title>
        <authorList>
            <person name="Hulatt C.J."/>
            <person name="Posewitz M.C."/>
        </authorList>
    </citation>
    <scope>NUCLEOTIDE SEQUENCE</scope>
    <source>
        <strain evidence="1">NIVA-4/92</strain>
    </source>
</reference>